<dbReference type="InterPro" id="IPR029068">
    <property type="entry name" value="Glyas_Bleomycin-R_OHBP_Dase"/>
</dbReference>
<sequence length="150" mass="16415">MRPSLSPEEIDHVGIAVKSLETAIPLYRDILGFSFLGKETVDSQQVRVAFFRLGEIKVELLEPTSPESTIARFIEKRGEGIHHIALAVKELEGELEGLATAGIRLIDEWPKPGANGTQVAFLHPKSTGGVLYELCQPGKQGIRIGEDQDV</sequence>
<dbReference type="Proteomes" id="UP001597282">
    <property type="component" value="Unassembled WGS sequence"/>
</dbReference>
<comment type="caution">
    <text evidence="4">The sequence shown here is derived from an EMBL/GenBank/DDBJ whole genome shotgun (WGS) entry which is preliminary data.</text>
</comment>
<evidence type="ECO:0000259" key="3">
    <source>
        <dbReference type="PROSITE" id="PS51819"/>
    </source>
</evidence>
<dbReference type="PANTHER" id="PTHR43048:SF3">
    <property type="entry name" value="METHYLMALONYL-COA EPIMERASE, MITOCHONDRIAL"/>
    <property type="match status" value="1"/>
</dbReference>
<dbReference type="CDD" id="cd07249">
    <property type="entry name" value="MMCE"/>
    <property type="match status" value="1"/>
</dbReference>
<gene>
    <name evidence="4" type="primary">mce</name>
    <name evidence="4" type="ORF">ACFQ4Y_14440</name>
</gene>
<dbReference type="RefSeq" id="WP_380166698.1">
    <property type="nucleotide sequence ID" value="NZ_JBHTNU010000017.1"/>
</dbReference>
<proteinExistence type="inferred from homology"/>
<dbReference type="GO" id="GO:0004493">
    <property type="term" value="F:methylmalonyl-CoA epimerase activity"/>
    <property type="evidence" value="ECO:0007669"/>
    <property type="project" value="UniProtKB-EC"/>
</dbReference>
<keyword evidence="4" id="KW-0413">Isomerase</keyword>
<accession>A0ABW4CDK4</accession>
<reference evidence="5" key="1">
    <citation type="journal article" date="2019" name="Int. J. Syst. Evol. Microbiol.">
        <title>The Global Catalogue of Microorganisms (GCM) 10K type strain sequencing project: providing services to taxonomists for standard genome sequencing and annotation.</title>
        <authorList>
            <consortium name="The Broad Institute Genomics Platform"/>
            <consortium name="The Broad Institute Genome Sequencing Center for Infectious Disease"/>
            <person name="Wu L."/>
            <person name="Ma J."/>
        </authorList>
    </citation>
    <scope>NUCLEOTIDE SEQUENCE [LARGE SCALE GENOMIC DNA]</scope>
    <source>
        <strain evidence="5">S1</strain>
    </source>
</reference>
<dbReference type="InterPro" id="IPR017515">
    <property type="entry name" value="MeMalonyl-CoA_epimerase"/>
</dbReference>
<keyword evidence="2" id="KW-0479">Metal-binding</keyword>
<feature type="domain" description="VOC" evidence="3">
    <location>
        <begin position="9"/>
        <end position="137"/>
    </location>
</feature>
<comment type="similarity">
    <text evidence="1">Belongs to the methylmalonyl-CoA epimerase family.</text>
</comment>
<evidence type="ECO:0000313" key="4">
    <source>
        <dbReference type="EMBL" id="MFD1428103.1"/>
    </source>
</evidence>
<dbReference type="InterPro" id="IPR051785">
    <property type="entry name" value="MMCE/EMCE_epimerase"/>
</dbReference>
<dbReference type="SUPFAM" id="SSF54593">
    <property type="entry name" value="Glyoxalase/Bleomycin resistance protein/Dihydroxybiphenyl dioxygenase"/>
    <property type="match status" value="1"/>
</dbReference>
<dbReference type="PANTHER" id="PTHR43048">
    <property type="entry name" value="METHYLMALONYL-COA EPIMERASE"/>
    <property type="match status" value="1"/>
</dbReference>
<dbReference type="Gene3D" id="3.10.180.10">
    <property type="entry name" value="2,3-Dihydroxybiphenyl 1,2-Dioxygenase, domain 1"/>
    <property type="match status" value="1"/>
</dbReference>
<evidence type="ECO:0000313" key="5">
    <source>
        <dbReference type="Proteomes" id="UP001597282"/>
    </source>
</evidence>
<dbReference type="EC" id="5.1.99.1" evidence="4"/>
<evidence type="ECO:0000256" key="2">
    <source>
        <dbReference type="ARBA" id="ARBA00022723"/>
    </source>
</evidence>
<protein>
    <submittedName>
        <fullName evidence="4">Methylmalonyl-CoA epimerase</fullName>
        <ecNumber evidence="4">5.1.99.1</ecNumber>
    </submittedName>
</protein>
<dbReference type="EMBL" id="JBHTNU010000017">
    <property type="protein sequence ID" value="MFD1428103.1"/>
    <property type="molecule type" value="Genomic_DNA"/>
</dbReference>
<dbReference type="InterPro" id="IPR037523">
    <property type="entry name" value="VOC_core"/>
</dbReference>
<dbReference type="NCBIfam" id="TIGR03081">
    <property type="entry name" value="metmalonyl_epim"/>
    <property type="match status" value="1"/>
</dbReference>
<evidence type="ECO:0000256" key="1">
    <source>
        <dbReference type="ARBA" id="ARBA00009308"/>
    </source>
</evidence>
<name>A0ABW4CDK4_9BACL</name>
<keyword evidence="5" id="KW-1185">Reference proteome</keyword>
<dbReference type="PROSITE" id="PS51819">
    <property type="entry name" value="VOC"/>
    <property type="match status" value="1"/>
</dbReference>
<organism evidence="4 5">
    <name type="scientific">Kroppenstedtia sanguinis</name>
    <dbReference type="NCBI Taxonomy" id="1380684"/>
    <lineage>
        <taxon>Bacteria</taxon>
        <taxon>Bacillati</taxon>
        <taxon>Bacillota</taxon>
        <taxon>Bacilli</taxon>
        <taxon>Bacillales</taxon>
        <taxon>Thermoactinomycetaceae</taxon>
        <taxon>Kroppenstedtia</taxon>
    </lineage>
</organism>
<dbReference type="Pfam" id="PF13669">
    <property type="entry name" value="Glyoxalase_4"/>
    <property type="match status" value="1"/>
</dbReference>